<evidence type="ECO:0000259" key="1">
    <source>
        <dbReference type="Pfam" id="PF26115"/>
    </source>
</evidence>
<proteinExistence type="predicted"/>
<dbReference type="GeneID" id="61903594"/>
<dbReference type="EMBL" id="CP011975">
    <property type="protein sequence ID" value="AKP32791.1"/>
    <property type="molecule type" value="Genomic_DNA"/>
</dbReference>
<feature type="domain" description="GAPS4 PD-(D/E)XK nuclease" evidence="1">
    <location>
        <begin position="1"/>
        <end position="170"/>
    </location>
</feature>
<dbReference type="Proteomes" id="UP000069914">
    <property type="component" value="Chromosome"/>
</dbReference>
<reference evidence="2 3" key="1">
    <citation type="journal article" date="2015" name="Genome Announc.">
        <title>De Novo Genome Sequence of Yersinia aleksiciae Y159T.</title>
        <authorList>
            <person name="Sprague L.D."/>
            <person name="Neubauer H."/>
        </authorList>
    </citation>
    <scope>NUCLEOTIDE SEQUENCE [LARGE SCALE GENOMIC DNA]</scope>
    <source>
        <strain evidence="2 3">159</strain>
    </source>
</reference>
<evidence type="ECO:0000313" key="3">
    <source>
        <dbReference type="Proteomes" id="UP000069914"/>
    </source>
</evidence>
<gene>
    <name evidence="2" type="ORF">ACZ76_04100</name>
</gene>
<sequence>MGENSKKSGEIGEKLTTQILSSIGWDLSLHNVSIKCNTPSHLSKLGKKRTTHGEDQIYTYHNPFHDDTTNIVHISVKNNLEKYPAEGTLKIKFKEYIKELQEIIECAKHSPELKELNTANKAKKNKNHSGLLIWLHNDESNIECNIKSLLATTRVDQSIKHPVYIIDNARASFLLKAIDDINRRFENDTIKFFYPKIGTSILVDEDRTGNYLPLELIASDIIPFTVKEDKGLSLIFYANQSFNQDSYKKLISYALQFSSGLVPEIKIGMPDYNPAKHEQDAIIARMSFTNRNEKITPFSFNRSILSFLEKDA</sequence>
<dbReference type="RefSeq" id="WP_048617063.1">
    <property type="nucleotide sequence ID" value="NZ_CABMLM010000014.1"/>
</dbReference>
<organism evidence="2 3">
    <name type="scientific">Yersinia aleksiciae</name>
    <dbReference type="NCBI Taxonomy" id="263819"/>
    <lineage>
        <taxon>Bacteria</taxon>
        <taxon>Pseudomonadati</taxon>
        <taxon>Pseudomonadota</taxon>
        <taxon>Gammaproteobacteria</taxon>
        <taxon>Enterobacterales</taxon>
        <taxon>Yersiniaceae</taxon>
        <taxon>Yersinia</taxon>
    </lineage>
</organism>
<keyword evidence="3" id="KW-1185">Reference proteome</keyword>
<dbReference type="Pfam" id="PF26115">
    <property type="entry name" value="PDDEXK_GAPS4"/>
    <property type="match status" value="1"/>
</dbReference>
<dbReference type="InterPro" id="IPR058873">
    <property type="entry name" value="PDDEXK_GAPS4"/>
</dbReference>
<protein>
    <recommendedName>
        <fullName evidence="1">GAPS4 PD-(D/E)XK nuclease domain-containing protein</fullName>
    </recommendedName>
</protein>
<accession>A0ABN4H8K8</accession>
<evidence type="ECO:0000313" key="2">
    <source>
        <dbReference type="EMBL" id="AKP32791.1"/>
    </source>
</evidence>
<name>A0ABN4H8K8_YERAE</name>